<keyword evidence="5" id="KW-0539">Nucleus</keyword>
<keyword evidence="4" id="KW-0804">Transcription</keyword>
<comment type="caution">
    <text evidence="7">The sequence shown here is derived from an EMBL/GenBank/DDBJ whole genome shotgun (WGS) entry which is preliminary data.</text>
</comment>
<accession>A0A8J5FH61</accession>
<dbReference type="GO" id="GO:0003700">
    <property type="term" value="F:DNA-binding transcription factor activity"/>
    <property type="evidence" value="ECO:0007669"/>
    <property type="project" value="TreeGrafter"/>
</dbReference>
<dbReference type="SMART" id="SM00353">
    <property type="entry name" value="HLH"/>
    <property type="match status" value="1"/>
</dbReference>
<dbReference type="Pfam" id="PF00010">
    <property type="entry name" value="HLH"/>
    <property type="match status" value="1"/>
</dbReference>
<dbReference type="PANTHER" id="PTHR31945">
    <property type="entry name" value="TRANSCRIPTION FACTOR SCREAM2-RELATED"/>
    <property type="match status" value="1"/>
</dbReference>
<evidence type="ECO:0000313" key="7">
    <source>
        <dbReference type="EMBL" id="KAG6488139.1"/>
    </source>
</evidence>
<evidence type="ECO:0000256" key="2">
    <source>
        <dbReference type="ARBA" id="ARBA00005510"/>
    </source>
</evidence>
<dbReference type="InterPro" id="IPR051358">
    <property type="entry name" value="TF_AMS/ICE1/BHLH6-like"/>
</dbReference>
<dbReference type="AlphaFoldDB" id="A0A8J5FH61"/>
<dbReference type="Proteomes" id="UP000734854">
    <property type="component" value="Unassembled WGS sequence"/>
</dbReference>
<evidence type="ECO:0000256" key="4">
    <source>
        <dbReference type="ARBA" id="ARBA00023163"/>
    </source>
</evidence>
<comment type="similarity">
    <text evidence="2">Belongs to the bHLH protein family.</text>
</comment>
<feature type="domain" description="BHLH" evidence="6">
    <location>
        <begin position="211"/>
        <end position="260"/>
    </location>
</feature>
<gene>
    <name evidence="7" type="ORF">ZIOFF_056897</name>
</gene>
<reference evidence="7 8" key="1">
    <citation type="submission" date="2020-08" db="EMBL/GenBank/DDBJ databases">
        <title>Plant Genome Project.</title>
        <authorList>
            <person name="Zhang R.-G."/>
        </authorList>
    </citation>
    <scope>NUCLEOTIDE SEQUENCE [LARGE SCALE GENOMIC DNA]</scope>
    <source>
        <tissue evidence="7">Rhizome</tissue>
    </source>
</reference>
<dbReference type="Gene3D" id="4.10.280.10">
    <property type="entry name" value="Helix-loop-helix DNA-binding domain"/>
    <property type="match status" value="1"/>
</dbReference>
<comment type="subcellular location">
    <subcellularLocation>
        <location evidence="1">Nucleus</location>
    </subcellularLocation>
</comment>
<dbReference type="EMBL" id="JACMSC010000015">
    <property type="protein sequence ID" value="KAG6488139.1"/>
    <property type="molecule type" value="Genomic_DNA"/>
</dbReference>
<keyword evidence="3" id="KW-0805">Transcription regulation</keyword>
<evidence type="ECO:0000259" key="6">
    <source>
        <dbReference type="PROSITE" id="PS50888"/>
    </source>
</evidence>
<proteinExistence type="inferred from homology"/>
<dbReference type="GO" id="GO:0043565">
    <property type="term" value="F:sequence-specific DNA binding"/>
    <property type="evidence" value="ECO:0007669"/>
    <property type="project" value="TreeGrafter"/>
</dbReference>
<evidence type="ECO:0000313" key="8">
    <source>
        <dbReference type="Proteomes" id="UP000734854"/>
    </source>
</evidence>
<evidence type="ECO:0000256" key="5">
    <source>
        <dbReference type="ARBA" id="ARBA00023242"/>
    </source>
</evidence>
<protein>
    <recommendedName>
        <fullName evidence="6">BHLH domain-containing protein</fullName>
    </recommendedName>
</protein>
<sequence length="405" mass="44972">MGRGCTVKENKWRGIEVRKNPSFSLARRRRKAPVGVPLLRLRRDEGGRGGNPSFSLARRRRKGWKPLLELGATKEEDACGCSSSVAVLRGRRKEKSVGDADSWSSYLGTSMTFPFIAFRSSLPVPSSINSAPSHLTPSNSPSSLLPQSTVQTMDMDGEYSNYWETKRFIDSEELEGVAFCSGFLCSWGFEEAISGGYYDSSSPEGGVTSPAATAKSISMERNRRKKLNEKLYALRSVVPNITKMDKASIIKDAIDYIVQLQDQERQMQAEISALESLNQDRASSDHDLDFYDDLQLIQKKKKRRRTPASEPIQVIELTVSDVGEKTMVISITCNKNRDTMIKLCELFESLHLKIITANITCVSGSLLHTLFVEGDEMGTEQLKEKIETAIAGLGSPRSPVSSMSY</sequence>
<evidence type="ECO:0000256" key="3">
    <source>
        <dbReference type="ARBA" id="ARBA00023015"/>
    </source>
</evidence>
<dbReference type="GO" id="GO:0046983">
    <property type="term" value="F:protein dimerization activity"/>
    <property type="evidence" value="ECO:0007669"/>
    <property type="project" value="InterPro"/>
</dbReference>
<dbReference type="InterPro" id="IPR054502">
    <property type="entry name" value="bHLH-TF_ACT-like_plant"/>
</dbReference>
<dbReference type="GO" id="GO:0005634">
    <property type="term" value="C:nucleus"/>
    <property type="evidence" value="ECO:0007669"/>
    <property type="project" value="UniProtKB-SubCell"/>
</dbReference>
<dbReference type="Pfam" id="PF22754">
    <property type="entry name" value="bHLH-TF_ACT-like_plant"/>
    <property type="match status" value="1"/>
</dbReference>
<name>A0A8J5FH61_ZINOF</name>
<evidence type="ECO:0000256" key="1">
    <source>
        <dbReference type="ARBA" id="ARBA00004123"/>
    </source>
</evidence>
<dbReference type="PANTHER" id="PTHR31945:SF26">
    <property type="entry name" value="TRANSCRIPTION FACTOR BHLH35"/>
    <property type="match status" value="1"/>
</dbReference>
<dbReference type="InterPro" id="IPR036638">
    <property type="entry name" value="HLH_DNA-bd_sf"/>
</dbReference>
<keyword evidence="8" id="KW-1185">Reference proteome</keyword>
<dbReference type="InterPro" id="IPR011598">
    <property type="entry name" value="bHLH_dom"/>
</dbReference>
<dbReference type="SUPFAM" id="SSF47459">
    <property type="entry name" value="HLH, helix-loop-helix DNA-binding domain"/>
    <property type="match status" value="1"/>
</dbReference>
<dbReference type="PROSITE" id="PS50888">
    <property type="entry name" value="BHLH"/>
    <property type="match status" value="1"/>
</dbReference>
<organism evidence="7 8">
    <name type="scientific">Zingiber officinale</name>
    <name type="common">Ginger</name>
    <name type="synonym">Amomum zingiber</name>
    <dbReference type="NCBI Taxonomy" id="94328"/>
    <lineage>
        <taxon>Eukaryota</taxon>
        <taxon>Viridiplantae</taxon>
        <taxon>Streptophyta</taxon>
        <taxon>Embryophyta</taxon>
        <taxon>Tracheophyta</taxon>
        <taxon>Spermatophyta</taxon>
        <taxon>Magnoliopsida</taxon>
        <taxon>Liliopsida</taxon>
        <taxon>Zingiberales</taxon>
        <taxon>Zingiberaceae</taxon>
        <taxon>Zingiber</taxon>
    </lineage>
</organism>